<protein>
    <submittedName>
        <fullName evidence="5">Uncharacterized protein</fullName>
    </submittedName>
</protein>
<keyword evidence="3" id="KW-1015">Disulfide bond</keyword>
<dbReference type="Pfam" id="PF05498">
    <property type="entry name" value="RALF"/>
    <property type="match status" value="1"/>
</dbReference>
<evidence type="ECO:0000256" key="4">
    <source>
        <dbReference type="SAM" id="SignalP"/>
    </source>
</evidence>
<evidence type="ECO:0000313" key="5">
    <source>
        <dbReference type="EMBL" id="KAF4975351.1"/>
    </source>
</evidence>
<dbReference type="AlphaFoldDB" id="A0A8H4UFM6"/>
<keyword evidence="6" id="KW-1185">Reference proteome</keyword>
<comment type="similarity">
    <text evidence="1">Belongs to the plant rapid alkalinization factor (RALF) family.</text>
</comment>
<gene>
    <name evidence="5" type="ORF">FZEAL_7849</name>
</gene>
<sequence length="90" mass="10210">MQITWALTTLFAAASVAGQELRQYISYEALKHDTVKCIPDDNKIENCYLKAGGFNKNYNRGCYIYTRCARMLLATEHALPDDRPAKEPAH</sequence>
<evidence type="ECO:0000313" key="6">
    <source>
        <dbReference type="Proteomes" id="UP000635477"/>
    </source>
</evidence>
<comment type="caution">
    <text evidence="5">The sequence shown here is derived from an EMBL/GenBank/DDBJ whole genome shotgun (WGS) entry which is preliminary data.</text>
</comment>
<dbReference type="InterPro" id="IPR008801">
    <property type="entry name" value="RALF"/>
</dbReference>
<evidence type="ECO:0000256" key="3">
    <source>
        <dbReference type="ARBA" id="ARBA00023157"/>
    </source>
</evidence>
<accession>A0A8H4UFM6</accession>
<proteinExistence type="inferred from homology"/>
<dbReference type="Proteomes" id="UP000635477">
    <property type="component" value="Unassembled WGS sequence"/>
</dbReference>
<name>A0A8H4UFM6_9HYPO</name>
<dbReference type="EMBL" id="JABEYC010000650">
    <property type="protein sequence ID" value="KAF4975351.1"/>
    <property type="molecule type" value="Genomic_DNA"/>
</dbReference>
<feature type="signal peptide" evidence="4">
    <location>
        <begin position="1"/>
        <end position="18"/>
    </location>
</feature>
<dbReference type="OrthoDB" id="3941347at2759"/>
<keyword evidence="2 4" id="KW-0732">Signal</keyword>
<evidence type="ECO:0000256" key="2">
    <source>
        <dbReference type="ARBA" id="ARBA00022729"/>
    </source>
</evidence>
<feature type="chain" id="PRO_5034394336" evidence="4">
    <location>
        <begin position="19"/>
        <end position="90"/>
    </location>
</feature>
<reference evidence="5" key="2">
    <citation type="submission" date="2020-05" db="EMBL/GenBank/DDBJ databases">
        <authorList>
            <person name="Kim H.-S."/>
            <person name="Proctor R.H."/>
            <person name="Brown D.W."/>
        </authorList>
    </citation>
    <scope>NUCLEOTIDE SEQUENCE</scope>
    <source>
        <strain evidence="5">NRRL 22465</strain>
    </source>
</reference>
<organism evidence="5 6">
    <name type="scientific">Fusarium zealandicum</name>
    <dbReference type="NCBI Taxonomy" id="1053134"/>
    <lineage>
        <taxon>Eukaryota</taxon>
        <taxon>Fungi</taxon>
        <taxon>Dikarya</taxon>
        <taxon>Ascomycota</taxon>
        <taxon>Pezizomycotina</taxon>
        <taxon>Sordariomycetes</taxon>
        <taxon>Hypocreomycetidae</taxon>
        <taxon>Hypocreales</taxon>
        <taxon>Nectriaceae</taxon>
        <taxon>Fusarium</taxon>
        <taxon>Fusarium staphyleae species complex</taxon>
    </lineage>
</organism>
<evidence type="ECO:0000256" key="1">
    <source>
        <dbReference type="ARBA" id="ARBA00009178"/>
    </source>
</evidence>
<reference evidence="5" key="1">
    <citation type="journal article" date="2020" name="BMC Genomics">
        <title>Correction to: Identification and distribution of gene clusters required for synthesis of sphingolipid metabolism inhibitors in diverse species of the filamentous fungus Fusarium.</title>
        <authorList>
            <person name="Kim H.S."/>
            <person name="Lohmar J.M."/>
            <person name="Busman M."/>
            <person name="Brown D.W."/>
            <person name="Naumann T.A."/>
            <person name="Divon H.H."/>
            <person name="Lysoe E."/>
            <person name="Uhlig S."/>
            <person name="Proctor R.H."/>
        </authorList>
    </citation>
    <scope>NUCLEOTIDE SEQUENCE</scope>
    <source>
        <strain evidence="5">NRRL 22465</strain>
    </source>
</reference>